<dbReference type="RefSeq" id="WP_186854318.1">
    <property type="nucleotide sequence ID" value="NZ_JACOPG010000003.1"/>
</dbReference>
<feature type="transmembrane region" description="Helical" evidence="1">
    <location>
        <begin position="276"/>
        <end position="296"/>
    </location>
</feature>
<evidence type="ECO:0000259" key="2">
    <source>
        <dbReference type="Pfam" id="PF10131"/>
    </source>
</evidence>
<keyword evidence="4" id="KW-1185">Reference proteome</keyword>
<dbReference type="EMBL" id="JACOPG010000003">
    <property type="protein sequence ID" value="MBC5686492.1"/>
    <property type="molecule type" value="Genomic_DNA"/>
</dbReference>
<organism evidence="3 4">
    <name type="scientific">Roseburia lenta</name>
    <dbReference type="NCBI Taxonomy" id="2763061"/>
    <lineage>
        <taxon>Bacteria</taxon>
        <taxon>Bacillati</taxon>
        <taxon>Bacillota</taxon>
        <taxon>Clostridia</taxon>
        <taxon>Lachnospirales</taxon>
        <taxon>Lachnospiraceae</taxon>
        <taxon>Roseburia</taxon>
    </lineage>
</organism>
<protein>
    <recommendedName>
        <fullName evidence="2">Membrane protein 6-pyruvoyl-tetrahydropterin synthase-related domain-containing protein</fullName>
    </recommendedName>
</protein>
<dbReference type="InterPro" id="IPR018776">
    <property type="entry name" value="Membrane_prot_PTPS-rel_domain"/>
</dbReference>
<keyword evidence="1" id="KW-0812">Transmembrane</keyword>
<feature type="transmembrane region" description="Helical" evidence="1">
    <location>
        <begin position="357"/>
        <end position="376"/>
    </location>
</feature>
<feature type="transmembrane region" description="Helical" evidence="1">
    <location>
        <begin position="104"/>
        <end position="123"/>
    </location>
</feature>
<feature type="transmembrane region" description="Helical" evidence="1">
    <location>
        <begin position="220"/>
        <end position="242"/>
    </location>
</feature>
<dbReference type="Pfam" id="PF10131">
    <property type="entry name" value="PTPS_related"/>
    <property type="match status" value="1"/>
</dbReference>
<gene>
    <name evidence="3" type="ORF">H8R94_07765</name>
</gene>
<feature type="transmembrane region" description="Helical" evidence="1">
    <location>
        <begin position="303"/>
        <end position="322"/>
    </location>
</feature>
<keyword evidence="1" id="KW-0472">Membrane</keyword>
<accession>A0ABR7GGA9</accession>
<proteinExistence type="predicted"/>
<feature type="transmembrane region" description="Helical" evidence="1">
    <location>
        <begin position="154"/>
        <end position="171"/>
    </location>
</feature>
<dbReference type="Proteomes" id="UP000643810">
    <property type="component" value="Unassembled WGS sequence"/>
</dbReference>
<feature type="transmembrane region" description="Helical" evidence="1">
    <location>
        <begin position="129"/>
        <end position="147"/>
    </location>
</feature>
<evidence type="ECO:0000256" key="1">
    <source>
        <dbReference type="SAM" id="Phobius"/>
    </source>
</evidence>
<keyword evidence="1" id="KW-1133">Transmembrane helix</keyword>
<reference evidence="3 4" key="1">
    <citation type="submission" date="2020-08" db="EMBL/GenBank/DDBJ databases">
        <title>Genome public.</title>
        <authorList>
            <person name="Liu C."/>
            <person name="Sun Q."/>
        </authorList>
    </citation>
    <scope>NUCLEOTIDE SEQUENCE [LARGE SCALE GENOMIC DNA]</scope>
    <source>
        <strain evidence="3 4">NSJ-9</strain>
    </source>
</reference>
<comment type="caution">
    <text evidence="3">The sequence shown here is derived from an EMBL/GenBank/DDBJ whole genome shotgun (WGS) entry which is preliminary data.</text>
</comment>
<name>A0ABR7GGA9_9FIRM</name>
<sequence length="809" mass="91867">MKQKNKEQNHNKKYIAIEILVGILVSLGIFLFLYLRGYQPAGEDVYGHLYKVEFLGENIKKGVLFPLYTEDWYNGFQMFRYWPIFAYYVMAIGYLLTGSLLLSYYLLFVTIFAVGYIGFCLIANREQRFFFIVIGICYFFLPDNVRLMFGEGNLARAFMSGMLPLFFYFYTNLIEKKKSLIPTVIMVFLFVATHIMLTAMCAIIFSLYSIFAGAKKGTWYLGPLAFVLGILTSGIVLLPALLGDVVTGSSSSTANRMSDWSQNLLLSLSVTTRQQGETSCTFGLAMFAIAIVIIIFGKRKAGAIIGLIFFVLSADAFLPLVSHMPLPQAWWMLRYVQMCYVLICYEWGFLEFKKKGLIWLTLVAVLLDTAPSYFYFTQIEEPVSGENLLDEAADLTSNRMGLVDESTLKSYVSYFVLEKNVDYVQGWDIQGATTNVRIVHMTEAARYGYYDYTFQELLELGCDSALLKKSILPKGFSTEDIVAAAKRYGYTFVDENADVILFDLEGVDGQFGVNISADNLAIGSSALYVSYMYPSFVAGASEDLDDYSLDDLKQYKKIYLSGFTYSDQQKFEELLTSLADAGTEVYIDARSIPKNRYGIGNLFGIEVQDITLTKVSEWRYGDDTYTFDLPYKWVSQYLTSSNDDVTMENFVTDGLELGYFATYDKNIHVVGMSLPYMLAENPQADLRTLVEKMFAMKEADTNVSYEIVPLTITYDANGMTIKTDQDVCTNVAYQDNFVSDRKFGVKNELITVKAGTTRIHYVYAYFKEGMIVTLIGIFATIFLWILLFKKKWDPLVPLRKLTDKLLEMN</sequence>
<feature type="transmembrane region" description="Helical" evidence="1">
    <location>
        <begin position="328"/>
        <end position="345"/>
    </location>
</feature>
<evidence type="ECO:0000313" key="4">
    <source>
        <dbReference type="Proteomes" id="UP000643810"/>
    </source>
</evidence>
<feature type="transmembrane region" description="Helical" evidence="1">
    <location>
        <begin position="14"/>
        <end position="35"/>
    </location>
</feature>
<feature type="transmembrane region" description="Helical" evidence="1">
    <location>
        <begin position="769"/>
        <end position="788"/>
    </location>
</feature>
<feature type="transmembrane region" description="Helical" evidence="1">
    <location>
        <begin position="79"/>
        <end position="97"/>
    </location>
</feature>
<feature type="transmembrane region" description="Helical" evidence="1">
    <location>
        <begin position="183"/>
        <end position="208"/>
    </location>
</feature>
<evidence type="ECO:0000313" key="3">
    <source>
        <dbReference type="EMBL" id="MBC5686492.1"/>
    </source>
</evidence>
<feature type="domain" description="Membrane protein 6-pyruvoyl-tetrahydropterin synthase-related" evidence="2">
    <location>
        <begin position="79"/>
        <end position="676"/>
    </location>
</feature>